<gene>
    <name evidence="1" type="ORF">HPB49_014814</name>
</gene>
<protein>
    <submittedName>
        <fullName evidence="1">Uncharacterized protein</fullName>
    </submittedName>
</protein>
<reference evidence="1" key="1">
    <citation type="submission" date="2020-05" db="EMBL/GenBank/DDBJ databases">
        <title>Large-scale comparative analyses of tick genomes elucidate their genetic diversity and vector capacities.</title>
        <authorList>
            <person name="Jia N."/>
            <person name="Wang J."/>
            <person name="Shi W."/>
            <person name="Du L."/>
            <person name="Sun Y."/>
            <person name="Zhan W."/>
            <person name="Jiang J."/>
            <person name="Wang Q."/>
            <person name="Zhang B."/>
            <person name="Ji P."/>
            <person name="Sakyi L.B."/>
            <person name="Cui X."/>
            <person name="Yuan T."/>
            <person name="Jiang B."/>
            <person name="Yang W."/>
            <person name="Lam T.T.-Y."/>
            <person name="Chang Q."/>
            <person name="Ding S."/>
            <person name="Wang X."/>
            <person name="Zhu J."/>
            <person name="Ruan X."/>
            <person name="Zhao L."/>
            <person name="Wei J."/>
            <person name="Que T."/>
            <person name="Du C."/>
            <person name="Cheng J."/>
            <person name="Dai P."/>
            <person name="Han X."/>
            <person name="Huang E."/>
            <person name="Gao Y."/>
            <person name="Liu J."/>
            <person name="Shao H."/>
            <person name="Ye R."/>
            <person name="Li L."/>
            <person name="Wei W."/>
            <person name="Wang X."/>
            <person name="Wang C."/>
            <person name="Yang T."/>
            <person name="Huo Q."/>
            <person name="Li W."/>
            <person name="Guo W."/>
            <person name="Chen H."/>
            <person name="Zhou L."/>
            <person name="Ni X."/>
            <person name="Tian J."/>
            <person name="Zhou Y."/>
            <person name="Sheng Y."/>
            <person name="Liu T."/>
            <person name="Pan Y."/>
            <person name="Xia L."/>
            <person name="Li J."/>
            <person name="Zhao F."/>
            <person name="Cao W."/>
        </authorList>
    </citation>
    <scope>NUCLEOTIDE SEQUENCE</scope>
    <source>
        <strain evidence="1">Dsil-2018</strain>
    </source>
</reference>
<evidence type="ECO:0000313" key="2">
    <source>
        <dbReference type="Proteomes" id="UP000821865"/>
    </source>
</evidence>
<organism evidence="1 2">
    <name type="scientific">Dermacentor silvarum</name>
    <name type="common">Tick</name>
    <dbReference type="NCBI Taxonomy" id="543639"/>
    <lineage>
        <taxon>Eukaryota</taxon>
        <taxon>Metazoa</taxon>
        <taxon>Ecdysozoa</taxon>
        <taxon>Arthropoda</taxon>
        <taxon>Chelicerata</taxon>
        <taxon>Arachnida</taxon>
        <taxon>Acari</taxon>
        <taxon>Parasitiformes</taxon>
        <taxon>Ixodida</taxon>
        <taxon>Ixodoidea</taxon>
        <taxon>Ixodidae</taxon>
        <taxon>Rhipicephalinae</taxon>
        <taxon>Dermacentor</taxon>
    </lineage>
</organism>
<sequence length="133" mass="15228">MTSARYCDIRDYVMIPYALYGPFPGVDFLVQQDLSPVHTAKVVGELLNMRGVRCLKWVAKGADLNIIEAVWGRMKVRLCRSGLHTSSADELWNAVEEEWMRLQNEHSFIENLYASLPSRTQNVIAFQGAMTRY</sequence>
<name>A0ACB8CFJ6_DERSI</name>
<evidence type="ECO:0000313" key="1">
    <source>
        <dbReference type="EMBL" id="KAH7941548.1"/>
    </source>
</evidence>
<comment type="caution">
    <text evidence="1">The sequence shown here is derived from an EMBL/GenBank/DDBJ whole genome shotgun (WGS) entry which is preliminary data.</text>
</comment>
<dbReference type="Proteomes" id="UP000821865">
    <property type="component" value="Chromosome 7"/>
</dbReference>
<accession>A0ACB8CFJ6</accession>
<proteinExistence type="predicted"/>
<keyword evidence="2" id="KW-1185">Reference proteome</keyword>
<dbReference type="EMBL" id="CM023476">
    <property type="protein sequence ID" value="KAH7941548.1"/>
    <property type="molecule type" value="Genomic_DNA"/>
</dbReference>